<evidence type="ECO:0000313" key="19">
    <source>
        <dbReference type="EMBL" id="MQY50652.1"/>
    </source>
</evidence>
<dbReference type="GO" id="GO:0038023">
    <property type="term" value="F:signaling receptor activity"/>
    <property type="evidence" value="ECO:0007669"/>
    <property type="project" value="InterPro"/>
</dbReference>
<dbReference type="GO" id="GO:0009279">
    <property type="term" value="C:cell outer membrane"/>
    <property type="evidence" value="ECO:0007669"/>
    <property type="project" value="UniProtKB-SubCell"/>
</dbReference>
<reference evidence="19 20" key="1">
    <citation type="submission" date="2019-10" db="EMBL/GenBank/DDBJ databases">
        <title>Whole-genome sequence of the purple nonsulfur photosynthetic bacterium Rhodocyclus tenuis.</title>
        <authorList>
            <person name="Kyndt J.A."/>
            <person name="Meyer T.E."/>
        </authorList>
    </citation>
    <scope>NUCLEOTIDE SEQUENCE [LARGE SCALE GENOMIC DNA]</scope>
    <source>
        <strain evidence="19 20">DSM 110</strain>
    </source>
</reference>
<feature type="chain" id="PRO_5026871307" evidence="16">
    <location>
        <begin position="31"/>
        <end position="712"/>
    </location>
</feature>
<evidence type="ECO:0000256" key="8">
    <source>
        <dbReference type="ARBA" id="ARBA00023004"/>
    </source>
</evidence>
<dbReference type="SUPFAM" id="SSF56935">
    <property type="entry name" value="Porins"/>
    <property type="match status" value="1"/>
</dbReference>
<evidence type="ECO:0000256" key="11">
    <source>
        <dbReference type="ARBA" id="ARBA00023136"/>
    </source>
</evidence>
<keyword evidence="6 14" id="KW-0812">Transmembrane</keyword>
<dbReference type="InterPro" id="IPR010105">
    <property type="entry name" value="TonB_sidphr_rcpt"/>
</dbReference>
<evidence type="ECO:0000256" key="9">
    <source>
        <dbReference type="ARBA" id="ARBA00023065"/>
    </source>
</evidence>
<evidence type="ECO:0000256" key="2">
    <source>
        <dbReference type="ARBA" id="ARBA00009810"/>
    </source>
</evidence>
<accession>A0A6L5JUZ4</accession>
<evidence type="ECO:0000259" key="18">
    <source>
        <dbReference type="Pfam" id="PF07715"/>
    </source>
</evidence>
<dbReference type="AlphaFoldDB" id="A0A6L5JUZ4"/>
<keyword evidence="10 15" id="KW-0798">TonB box</keyword>
<comment type="caution">
    <text evidence="19">The sequence shown here is derived from an EMBL/GenBank/DDBJ whole genome shotgun (WGS) entry which is preliminary data.</text>
</comment>
<dbReference type="GO" id="GO:0015344">
    <property type="term" value="F:siderophore uptake transmembrane transporter activity"/>
    <property type="evidence" value="ECO:0007669"/>
    <property type="project" value="TreeGrafter"/>
</dbReference>
<keyword evidence="3 14" id="KW-0813">Transport</keyword>
<comment type="similarity">
    <text evidence="2 14 15">Belongs to the TonB-dependent receptor family.</text>
</comment>
<dbReference type="CDD" id="cd01347">
    <property type="entry name" value="ligand_gated_channel"/>
    <property type="match status" value="1"/>
</dbReference>
<keyword evidence="9" id="KW-0406">Ion transport</keyword>
<dbReference type="NCBIfam" id="TIGR01783">
    <property type="entry name" value="TonB-siderophor"/>
    <property type="match status" value="1"/>
</dbReference>
<evidence type="ECO:0000256" key="13">
    <source>
        <dbReference type="ARBA" id="ARBA00023237"/>
    </source>
</evidence>
<dbReference type="GO" id="GO:0015891">
    <property type="term" value="P:siderophore transport"/>
    <property type="evidence" value="ECO:0007669"/>
    <property type="project" value="InterPro"/>
</dbReference>
<evidence type="ECO:0000256" key="5">
    <source>
        <dbReference type="ARBA" id="ARBA00022496"/>
    </source>
</evidence>
<dbReference type="Pfam" id="PF07715">
    <property type="entry name" value="Plug"/>
    <property type="match status" value="1"/>
</dbReference>
<keyword evidence="5" id="KW-0410">Iron transport</keyword>
<evidence type="ECO:0000313" key="20">
    <source>
        <dbReference type="Proteomes" id="UP000480275"/>
    </source>
</evidence>
<dbReference type="Gene3D" id="2.170.130.10">
    <property type="entry name" value="TonB-dependent receptor, plug domain"/>
    <property type="match status" value="1"/>
</dbReference>
<dbReference type="Gene3D" id="2.40.170.20">
    <property type="entry name" value="TonB-dependent receptor, beta-barrel domain"/>
    <property type="match status" value="1"/>
</dbReference>
<keyword evidence="7 16" id="KW-0732">Signal</keyword>
<dbReference type="InterPro" id="IPR036942">
    <property type="entry name" value="Beta-barrel_TonB_sf"/>
</dbReference>
<dbReference type="OrthoDB" id="174652at2"/>
<dbReference type="InterPro" id="IPR000531">
    <property type="entry name" value="Beta-barrel_TonB"/>
</dbReference>
<dbReference type="Pfam" id="PF00593">
    <property type="entry name" value="TonB_dep_Rec_b-barrel"/>
    <property type="match status" value="1"/>
</dbReference>
<evidence type="ECO:0000256" key="15">
    <source>
        <dbReference type="RuleBase" id="RU003357"/>
    </source>
</evidence>
<protein>
    <submittedName>
        <fullName evidence="19">TonB-dependent siderophore receptor</fullName>
    </submittedName>
</protein>
<keyword evidence="4 14" id="KW-1134">Transmembrane beta strand</keyword>
<dbReference type="InterPro" id="IPR012910">
    <property type="entry name" value="Plug_dom"/>
</dbReference>
<evidence type="ECO:0000256" key="6">
    <source>
        <dbReference type="ARBA" id="ARBA00022692"/>
    </source>
</evidence>
<dbReference type="EMBL" id="WIXJ01000001">
    <property type="protein sequence ID" value="MQY50652.1"/>
    <property type="molecule type" value="Genomic_DNA"/>
</dbReference>
<feature type="signal peptide" evidence="16">
    <location>
        <begin position="1"/>
        <end position="30"/>
    </location>
</feature>
<dbReference type="InterPro" id="IPR039426">
    <property type="entry name" value="TonB-dep_rcpt-like"/>
</dbReference>
<gene>
    <name evidence="19" type="ORF">GHK24_02515</name>
</gene>
<dbReference type="Proteomes" id="UP000480275">
    <property type="component" value="Unassembled WGS sequence"/>
</dbReference>
<dbReference type="FunFam" id="2.170.130.10:FF:000010">
    <property type="entry name" value="Ferripyoverdine receptor"/>
    <property type="match status" value="1"/>
</dbReference>
<name>A0A6L5JUZ4_RHOTE</name>
<feature type="domain" description="TonB-dependent receptor-like beta-barrel" evidence="17">
    <location>
        <begin position="272"/>
        <end position="682"/>
    </location>
</feature>
<evidence type="ECO:0000256" key="4">
    <source>
        <dbReference type="ARBA" id="ARBA00022452"/>
    </source>
</evidence>
<evidence type="ECO:0000256" key="1">
    <source>
        <dbReference type="ARBA" id="ARBA00004571"/>
    </source>
</evidence>
<evidence type="ECO:0000256" key="16">
    <source>
        <dbReference type="SAM" id="SignalP"/>
    </source>
</evidence>
<sequence length="712" mass="77553">MHFPTPLPSALRRRPLALALAAFCASPAFAADPVTTEERVLSAVTVTDSADASDSTERSGLYTTRKSSSATGLALSLRETPQTVSVVSRSQMNDFRLDSVNEVLAASSGITVEKVETDRTYYTARGFDITNFLVDGIGQPFAYGNVNGDIDTALYDRIEAVYGANGLTSATGNPSATVNFVRKRPTADFAASAGLSAGSWGKTRVDAEVSGKLIDSGRIRGRFVFAREDADSYLDRYSRDKTVFSGIVEADLNESTVLTLGHQQQRNNNHSPLWGALPMLYSNGHPTHYDSSTSTSANWAYWNSRSASTFVELAHEINADWSAKATLTRSQYDNNGALFYVYGTPDASTGLGLAAYPSLYDMKNRQTQADVSAQGRFSLGGRQHELTFGANSSESVLDDVSHYGRGIGTPLPPLQNWDGNYPMPSFDASVNGSHFVFRQKSAYAATRLALNDDLKLIVGARSTHAESNGTSYGVARESSASKVTPYTGLLYDLTANLSVYASHTAIFTPQYQPDASGNPLQPVVGRSREIGLKGEFLDKKLNASLAFFKTEQHNIAEQAGTIGPLTVYRGIEANSQGIQLDASGQLTSRLQMSFGYTQLAMDDGAGHDVRTYVPRRLLRTALTYRVPGIEALKVGGSLNWQSDTYRNTSLGEIRQKAYAVLNLMARYDIDKKWSVSANLNNVTNEKYIASLYWDQAYYAAPRNASIALNWRY</sequence>
<comment type="subcellular location">
    <subcellularLocation>
        <location evidence="1 14">Cell outer membrane</location>
        <topology evidence="1 14">Multi-pass membrane protein</topology>
    </subcellularLocation>
</comment>
<dbReference type="InterPro" id="IPR037066">
    <property type="entry name" value="Plug_dom_sf"/>
</dbReference>
<dbReference type="PANTHER" id="PTHR32552:SF74">
    <property type="entry name" value="HYDROXAMATE SIDEROPHORE RECEPTOR FHUE"/>
    <property type="match status" value="1"/>
</dbReference>
<evidence type="ECO:0000256" key="10">
    <source>
        <dbReference type="ARBA" id="ARBA00023077"/>
    </source>
</evidence>
<keyword evidence="12 19" id="KW-0675">Receptor</keyword>
<keyword evidence="13 14" id="KW-0998">Cell outer membrane</keyword>
<dbReference type="PROSITE" id="PS52016">
    <property type="entry name" value="TONB_DEPENDENT_REC_3"/>
    <property type="match status" value="1"/>
</dbReference>
<evidence type="ECO:0000256" key="3">
    <source>
        <dbReference type="ARBA" id="ARBA00022448"/>
    </source>
</evidence>
<evidence type="ECO:0000259" key="17">
    <source>
        <dbReference type="Pfam" id="PF00593"/>
    </source>
</evidence>
<organism evidence="19 20">
    <name type="scientific">Rhodocyclus tenuis</name>
    <name type="common">Rhodospirillum tenue</name>
    <dbReference type="NCBI Taxonomy" id="1066"/>
    <lineage>
        <taxon>Bacteria</taxon>
        <taxon>Pseudomonadati</taxon>
        <taxon>Pseudomonadota</taxon>
        <taxon>Betaproteobacteria</taxon>
        <taxon>Rhodocyclales</taxon>
        <taxon>Rhodocyclaceae</taxon>
        <taxon>Rhodocyclus</taxon>
    </lineage>
</organism>
<evidence type="ECO:0000256" key="14">
    <source>
        <dbReference type="PROSITE-ProRule" id="PRU01360"/>
    </source>
</evidence>
<keyword evidence="11 14" id="KW-0472">Membrane</keyword>
<evidence type="ECO:0000256" key="7">
    <source>
        <dbReference type="ARBA" id="ARBA00022729"/>
    </source>
</evidence>
<feature type="domain" description="TonB-dependent receptor plug" evidence="18">
    <location>
        <begin position="77"/>
        <end position="175"/>
    </location>
</feature>
<dbReference type="PANTHER" id="PTHR32552">
    <property type="entry name" value="FERRICHROME IRON RECEPTOR-RELATED"/>
    <property type="match status" value="1"/>
</dbReference>
<proteinExistence type="inferred from homology"/>
<keyword evidence="8" id="KW-0408">Iron</keyword>
<evidence type="ECO:0000256" key="12">
    <source>
        <dbReference type="ARBA" id="ARBA00023170"/>
    </source>
</evidence>